<dbReference type="SUPFAM" id="SSF103473">
    <property type="entry name" value="MFS general substrate transporter"/>
    <property type="match status" value="1"/>
</dbReference>
<keyword evidence="2" id="KW-1133">Transmembrane helix</keyword>
<dbReference type="InterPro" id="IPR050327">
    <property type="entry name" value="Proton-linked_MCT"/>
</dbReference>
<dbReference type="GO" id="GO:0008028">
    <property type="term" value="F:monocarboxylic acid transmembrane transporter activity"/>
    <property type="evidence" value="ECO:0007669"/>
    <property type="project" value="TreeGrafter"/>
</dbReference>
<dbReference type="Gene3D" id="1.20.1250.20">
    <property type="entry name" value="MFS general substrate transporter like domains"/>
    <property type="match status" value="1"/>
</dbReference>
<evidence type="ECO:0000313" key="4">
    <source>
        <dbReference type="Proteomes" id="UP000784294"/>
    </source>
</evidence>
<feature type="transmembrane region" description="Helical" evidence="2">
    <location>
        <begin position="615"/>
        <end position="634"/>
    </location>
</feature>
<reference evidence="3" key="1">
    <citation type="submission" date="2018-11" db="EMBL/GenBank/DDBJ databases">
        <authorList>
            <consortium name="Pathogen Informatics"/>
        </authorList>
    </citation>
    <scope>NUCLEOTIDE SEQUENCE</scope>
</reference>
<proteinExistence type="predicted"/>
<sequence>MNVRDSTKKFAYIDNLFRTRRNLSIIHDNETPCSSRGLGRRLFTIASYRNRGYSPMMSKSYESNCQNIRQNFFKGTNFHHHQAFLNHGMNTSSNMHENEDFPNLSNEKLYRSLSLDELAKKENSICSPGVPPNSLSKLRILSDLNLNALPFDSMQASRCHSDPELYLVLTLQSHAPADQVLPDNPEVSGCHVRPSVDSPIHTCNKVSLLQINEQLEAKFQWPFCFQMGCPPDPEPDATRSIDGLTSVSRILSVYRSSRSRDKICGYDEDDRNDEEDEESEFEGQTQLCSPFATTSTFSTRVNLPARSARPGPCDPVDAFYPGSLSAAFARQPRRHPLPRRPLLASCSMPELTDSVSAGRHTTISDILLSIWLKCMIRPFCACMRCPSSLSSSMKSSISETNTGNSFSVSPAEGSWCGNVFGARAISCCYCHFLRSLLSRSWNHATDSHSSINKAFLFGMTSSLFPGVVISSTASSHPLIPISCNTVAQLSIEPTELDRISRSRQSRVTCGRKKRSLRRTRSLLSVSMTKVRLDILTKMLDLTVFRSPAFCLFLASNGLLFFWYNVTFFFMSLRAEQQAGISDVLSAYLLSVLGVANMIGEVLVGCLADCEGVDTLLLYIICMLICGVSTTMQNIRELIVT</sequence>
<dbReference type="EMBL" id="CAAALY010263895">
    <property type="protein sequence ID" value="VEL40155.1"/>
    <property type="molecule type" value="Genomic_DNA"/>
</dbReference>
<dbReference type="AlphaFoldDB" id="A0A3S5CUZ4"/>
<dbReference type="Proteomes" id="UP000784294">
    <property type="component" value="Unassembled WGS sequence"/>
</dbReference>
<name>A0A3S5CUZ4_9PLAT</name>
<comment type="caution">
    <text evidence="3">The sequence shown here is derived from an EMBL/GenBank/DDBJ whole genome shotgun (WGS) entry which is preliminary data.</text>
</comment>
<protein>
    <recommendedName>
        <fullName evidence="5">Major facilitator superfamily associated domain-containing protein</fullName>
    </recommendedName>
</protein>
<evidence type="ECO:0008006" key="5">
    <source>
        <dbReference type="Google" id="ProtNLM"/>
    </source>
</evidence>
<evidence type="ECO:0000313" key="3">
    <source>
        <dbReference type="EMBL" id="VEL40155.1"/>
    </source>
</evidence>
<keyword evidence="2" id="KW-0472">Membrane</keyword>
<accession>A0A3S5CUZ4</accession>
<evidence type="ECO:0000256" key="1">
    <source>
        <dbReference type="SAM" id="MobiDB-lite"/>
    </source>
</evidence>
<organism evidence="3 4">
    <name type="scientific">Protopolystoma xenopodis</name>
    <dbReference type="NCBI Taxonomy" id="117903"/>
    <lineage>
        <taxon>Eukaryota</taxon>
        <taxon>Metazoa</taxon>
        <taxon>Spiralia</taxon>
        <taxon>Lophotrochozoa</taxon>
        <taxon>Platyhelminthes</taxon>
        <taxon>Monogenea</taxon>
        <taxon>Polyopisthocotylea</taxon>
        <taxon>Polystomatidea</taxon>
        <taxon>Polystomatidae</taxon>
        <taxon>Protopolystoma</taxon>
    </lineage>
</organism>
<keyword evidence="4" id="KW-1185">Reference proteome</keyword>
<feature type="region of interest" description="Disordered" evidence="1">
    <location>
        <begin position="263"/>
        <end position="285"/>
    </location>
</feature>
<feature type="compositionally biased region" description="Acidic residues" evidence="1">
    <location>
        <begin position="266"/>
        <end position="281"/>
    </location>
</feature>
<feature type="transmembrane region" description="Helical" evidence="2">
    <location>
        <begin position="551"/>
        <end position="572"/>
    </location>
</feature>
<feature type="transmembrane region" description="Helical" evidence="2">
    <location>
        <begin position="584"/>
        <end position="603"/>
    </location>
</feature>
<dbReference type="OrthoDB" id="6509908at2759"/>
<evidence type="ECO:0000256" key="2">
    <source>
        <dbReference type="SAM" id="Phobius"/>
    </source>
</evidence>
<dbReference type="InterPro" id="IPR036259">
    <property type="entry name" value="MFS_trans_sf"/>
</dbReference>
<dbReference type="PANTHER" id="PTHR11360">
    <property type="entry name" value="MONOCARBOXYLATE TRANSPORTER"/>
    <property type="match status" value="1"/>
</dbReference>
<gene>
    <name evidence="3" type="ORF">PXEA_LOCUS33595</name>
</gene>
<keyword evidence="2" id="KW-0812">Transmembrane</keyword>
<dbReference type="PANTHER" id="PTHR11360:SF284">
    <property type="entry name" value="EG:103B4.3 PROTEIN-RELATED"/>
    <property type="match status" value="1"/>
</dbReference>